<keyword evidence="2" id="KW-0732">Signal</keyword>
<evidence type="ECO:0000313" key="4">
    <source>
        <dbReference type="EMBL" id="KAL2043665.1"/>
    </source>
</evidence>
<organism evidence="4 5">
    <name type="scientific">Stereocaulon virgatum</name>
    <dbReference type="NCBI Taxonomy" id="373712"/>
    <lineage>
        <taxon>Eukaryota</taxon>
        <taxon>Fungi</taxon>
        <taxon>Dikarya</taxon>
        <taxon>Ascomycota</taxon>
        <taxon>Pezizomycotina</taxon>
        <taxon>Lecanoromycetes</taxon>
        <taxon>OSLEUM clade</taxon>
        <taxon>Lecanoromycetidae</taxon>
        <taxon>Lecanorales</taxon>
        <taxon>Lecanorineae</taxon>
        <taxon>Stereocaulaceae</taxon>
        <taxon>Stereocaulon</taxon>
    </lineage>
</organism>
<feature type="signal peptide" evidence="2">
    <location>
        <begin position="1"/>
        <end position="20"/>
    </location>
</feature>
<dbReference type="Proteomes" id="UP001590950">
    <property type="component" value="Unassembled WGS sequence"/>
</dbReference>
<evidence type="ECO:0000256" key="2">
    <source>
        <dbReference type="SAM" id="SignalP"/>
    </source>
</evidence>
<feature type="region of interest" description="Disordered" evidence="1">
    <location>
        <begin position="61"/>
        <end position="101"/>
    </location>
</feature>
<evidence type="ECO:0000256" key="1">
    <source>
        <dbReference type="SAM" id="MobiDB-lite"/>
    </source>
</evidence>
<reference evidence="4 5" key="1">
    <citation type="submission" date="2024-09" db="EMBL/GenBank/DDBJ databases">
        <title>Rethinking Asexuality: The Enigmatic Case of Functional Sexual Genes in Lepraria (Stereocaulaceae).</title>
        <authorList>
            <person name="Doellman M."/>
            <person name="Sun Y."/>
            <person name="Barcenas-Pena A."/>
            <person name="Lumbsch H.T."/>
            <person name="Grewe F."/>
        </authorList>
    </citation>
    <scope>NUCLEOTIDE SEQUENCE [LARGE SCALE GENOMIC DNA]</scope>
    <source>
        <strain evidence="4 5">Mercado 3170</strain>
    </source>
</reference>
<dbReference type="EMBL" id="JBEFKJ010000011">
    <property type="protein sequence ID" value="KAL2043665.1"/>
    <property type="molecule type" value="Genomic_DNA"/>
</dbReference>
<comment type="caution">
    <text evidence="4">The sequence shown here is derived from an EMBL/GenBank/DDBJ whole genome shotgun (WGS) entry which is preliminary data.</text>
</comment>
<proteinExistence type="predicted"/>
<feature type="chain" id="PRO_5045031823" evidence="2">
    <location>
        <begin position="21"/>
        <end position="101"/>
    </location>
</feature>
<feature type="compositionally biased region" description="Basic and acidic residues" evidence="1">
    <location>
        <begin position="61"/>
        <end position="71"/>
    </location>
</feature>
<gene>
    <name evidence="4" type="ORF">N7G274_003972</name>
    <name evidence="3" type="ORF">N7G274_010880</name>
</gene>
<evidence type="ECO:0000313" key="3">
    <source>
        <dbReference type="EMBL" id="KAL2036401.1"/>
    </source>
</evidence>
<accession>A0ABR4AEZ3</accession>
<protein>
    <submittedName>
        <fullName evidence="4">Uncharacterized protein</fullName>
    </submittedName>
</protein>
<keyword evidence="5" id="KW-1185">Reference proteome</keyword>
<dbReference type="EMBL" id="JBEFKJ010000117">
    <property type="protein sequence ID" value="KAL2036401.1"/>
    <property type="molecule type" value="Genomic_DNA"/>
</dbReference>
<sequence>MYTTMIAAGATLSVVTLSLCAPLRIGLEPTSQRNNGNILRHVEPIPFDSGLETRLERPVNLAKRTEDKDPSELSPSPDLYLKARAEDEDTPALPLTPVQYL</sequence>
<name>A0ABR4AEZ3_9LECA</name>
<evidence type="ECO:0000313" key="5">
    <source>
        <dbReference type="Proteomes" id="UP001590950"/>
    </source>
</evidence>